<feature type="region of interest" description="Disordered" evidence="1">
    <location>
        <begin position="139"/>
        <end position="193"/>
    </location>
</feature>
<reference evidence="2" key="1">
    <citation type="journal article" date="2022" name="Plant J.">
        <title>Strategies of tolerance reflected in two North American maple genomes.</title>
        <authorList>
            <person name="McEvoy S.L."/>
            <person name="Sezen U.U."/>
            <person name="Trouern-Trend A."/>
            <person name="McMahon S.M."/>
            <person name="Schaberg P.G."/>
            <person name="Yang J."/>
            <person name="Wegrzyn J.L."/>
            <person name="Swenson N.G."/>
        </authorList>
    </citation>
    <scope>NUCLEOTIDE SEQUENCE</scope>
    <source>
        <strain evidence="2">NS2018</strain>
    </source>
</reference>
<evidence type="ECO:0000313" key="2">
    <source>
        <dbReference type="EMBL" id="KAK0570444.1"/>
    </source>
</evidence>
<name>A0AA39UFM4_ACESA</name>
<comment type="caution">
    <text evidence="2">The sequence shown here is derived from an EMBL/GenBank/DDBJ whole genome shotgun (WGS) entry which is preliminary data.</text>
</comment>
<accession>A0AA39UFM4</accession>
<keyword evidence="3" id="KW-1185">Reference proteome</keyword>
<dbReference type="Proteomes" id="UP001168877">
    <property type="component" value="Unassembled WGS sequence"/>
</dbReference>
<evidence type="ECO:0000313" key="3">
    <source>
        <dbReference type="Proteomes" id="UP001168877"/>
    </source>
</evidence>
<reference evidence="2" key="2">
    <citation type="submission" date="2023-06" db="EMBL/GenBank/DDBJ databases">
        <authorList>
            <person name="Swenson N.G."/>
            <person name="Wegrzyn J.L."/>
            <person name="Mcevoy S.L."/>
        </authorList>
    </citation>
    <scope>NUCLEOTIDE SEQUENCE</scope>
    <source>
        <strain evidence="2">NS2018</strain>
        <tissue evidence="2">Leaf</tissue>
    </source>
</reference>
<protein>
    <submittedName>
        <fullName evidence="2">Uncharacterized protein</fullName>
    </submittedName>
</protein>
<dbReference type="EMBL" id="JAUESC010000388">
    <property type="protein sequence ID" value="KAK0570444.1"/>
    <property type="molecule type" value="Genomic_DNA"/>
</dbReference>
<gene>
    <name evidence="2" type="ORF">LWI29_001227</name>
</gene>
<feature type="region of interest" description="Disordered" evidence="1">
    <location>
        <begin position="25"/>
        <end position="121"/>
    </location>
</feature>
<proteinExistence type="predicted"/>
<feature type="compositionally biased region" description="Basic residues" evidence="1">
    <location>
        <begin position="159"/>
        <end position="173"/>
    </location>
</feature>
<dbReference type="AlphaFoldDB" id="A0AA39UFM4"/>
<organism evidence="2 3">
    <name type="scientific">Acer saccharum</name>
    <name type="common">Sugar maple</name>
    <dbReference type="NCBI Taxonomy" id="4024"/>
    <lineage>
        <taxon>Eukaryota</taxon>
        <taxon>Viridiplantae</taxon>
        <taxon>Streptophyta</taxon>
        <taxon>Embryophyta</taxon>
        <taxon>Tracheophyta</taxon>
        <taxon>Spermatophyta</taxon>
        <taxon>Magnoliopsida</taxon>
        <taxon>eudicotyledons</taxon>
        <taxon>Gunneridae</taxon>
        <taxon>Pentapetalae</taxon>
        <taxon>rosids</taxon>
        <taxon>malvids</taxon>
        <taxon>Sapindales</taxon>
        <taxon>Sapindaceae</taxon>
        <taxon>Hippocastanoideae</taxon>
        <taxon>Acereae</taxon>
        <taxon>Acer</taxon>
    </lineage>
</organism>
<sequence>MFDLVAEDVPAELIRINCRVGVLEEKYKNKGGENSNKPVDETGGTFESSSKSDPSDRVSEGSSYSYSKSDDDTDIGERQQQGSLAEGILNERNDNSSPANEGKDAAVEEQQTEGTVDVNLGTQVEDVVGDLEKALQKDVDAPNLHVAPLPVGASDDKLKKARHIKNTRDKKRAQTNSTNLGQPPRKSIRLQAK</sequence>
<evidence type="ECO:0000256" key="1">
    <source>
        <dbReference type="SAM" id="MobiDB-lite"/>
    </source>
</evidence>